<dbReference type="SUPFAM" id="SSF53474">
    <property type="entry name" value="alpha/beta-Hydrolases"/>
    <property type="match status" value="1"/>
</dbReference>
<evidence type="ECO:0000256" key="4">
    <source>
        <dbReference type="ARBA" id="ARBA00023369"/>
    </source>
</evidence>
<organism evidence="6 7">
    <name type="scientific">Candida maltosa (strain Xu316)</name>
    <name type="common">Yeast</name>
    <dbReference type="NCBI Taxonomy" id="1245528"/>
    <lineage>
        <taxon>Eukaryota</taxon>
        <taxon>Fungi</taxon>
        <taxon>Dikarya</taxon>
        <taxon>Ascomycota</taxon>
        <taxon>Saccharomycotina</taxon>
        <taxon>Pichiomycetes</taxon>
        <taxon>Debaryomycetaceae</taxon>
        <taxon>Candida/Lodderomyces clade</taxon>
        <taxon>Candida</taxon>
    </lineage>
</organism>
<dbReference type="GO" id="GO:0016042">
    <property type="term" value="P:lipid catabolic process"/>
    <property type="evidence" value="ECO:0007669"/>
    <property type="project" value="InterPro"/>
</dbReference>
<sequence length="466" mass="50480">MKFLIFSLFTILHTILASPITLEPPSEDPFYSPPQGYENSKNGEILKWRKTPNQLTSLVFPVEIKNSWQLLVKSEDQFGNDTAIVTTIIEPYNADPSKLISYQTFEDSASVDCATSYGLQYGAPLGTIGSRADMTFIVSALKNGYYVNVPDHNGPKSTWTVGKQSGHATLDAIQAALKSGNETGIDEKANVALWGYSGGSLASAWAASLQEEYAPALDGQLIGAALGGFFTNLTALLEITDGALLAGLIPNLLNGLGNGYPEFREKLDERIGANASAVLHDDLDYCAAAAIASFYYDEFFTGPNRLFADGFGVLDDPYVSEVLHNNSIVTWGKESLPKIPIFVYQGTLDSVCPIKDVRVVYQNWCDWGIESFEFAEDLTNGHISEAVVGAPAALTWLEARFNGEEPVKGCQHTTRLINFLYPNVSSATYDYYVGLYDALVGDKIGADVSSDNATSNGLFGLLGNLV</sequence>
<keyword evidence="1 5" id="KW-0732">Signal</keyword>
<dbReference type="eggNOG" id="ENOG502S2P7">
    <property type="taxonomic scope" value="Eukaryota"/>
</dbReference>
<gene>
    <name evidence="6" type="ORF">G210_5630</name>
</gene>
<comment type="catalytic activity">
    <reaction evidence="4">
        <text>a triacylglycerol + H2O = a diacylglycerol + a fatty acid + H(+)</text>
        <dbReference type="Rhea" id="RHEA:12044"/>
        <dbReference type="ChEBI" id="CHEBI:15377"/>
        <dbReference type="ChEBI" id="CHEBI:15378"/>
        <dbReference type="ChEBI" id="CHEBI:17855"/>
        <dbReference type="ChEBI" id="CHEBI:18035"/>
        <dbReference type="ChEBI" id="CHEBI:28868"/>
        <dbReference type="EC" id="3.1.1.3"/>
    </reaction>
    <physiologicalReaction direction="left-to-right" evidence="4">
        <dbReference type="Rhea" id="RHEA:12045"/>
    </physiologicalReaction>
</comment>
<dbReference type="Gene3D" id="3.40.50.1820">
    <property type="entry name" value="alpha/beta hydrolase"/>
    <property type="match status" value="1"/>
</dbReference>
<dbReference type="HOGENOM" id="CLU_029538_5_0_1"/>
<keyword evidence="2" id="KW-1015">Disulfide bond</keyword>
<evidence type="ECO:0000256" key="2">
    <source>
        <dbReference type="ARBA" id="ARBA00023157"/>
    </source>
</evidence>
<evidence type="ECO:0000313" key="6">
    <source>
        <dbReference type="EMBL" id="EMG49568.1"/>
    </source>
</evidence>
<dbReference type="InterPro" id="IPR029058">
    <property type="entry name" value="AB_hydrolase_fold"/>
</dbReference>
<dbReference type="PANTHER" id="PTHR34853">
    <property type="match status" value="1"/>
</dbReference>
<dbReference type="OMA" id="SAWAAEM"/>
<reference evidence="6 7" key="1">
    <citation type="submission" date="2013-02" db="EMBL/GenBank/DDBJ databases">
        <title>Genome sequence of Candida maltosa Xu316, a potential industrial strain for xylitol and ethanol production.</title>
        <authorList>
            <person name="Yu J."/>
            <person name="Wang Q."/>
            <person name="Geng X."/>
            <person name="Bao W."/>
            <person name="He P."/>
            <person name="Cai J."/>
        </authorList>
    </citation>
    <scope>NUCLEOTIDE SEQUENCE [LARGE SCALE GENOMIC DNA]</scope>
    <source>
        <strain evidence="7">Xu316</strain>
    </source>
</reference>
<dbReference type="Gene3D" id="1.10.260.130">
    <property type="match status" value="1"/>
</dbReference>
<protein>
    <submittedName>
        <fullName evidence="6">Lipase 1</fullName>
    </submittedName>
</protein>
<evidence type="ECO:0000313" key="7">
    <source>
        <dbReference type="Proteomes" id="UP000011777"/>
    </source>
</evidence>
<feature type="signal peptide" evidence="5">
    <location>
        <begin position="1"/>
        <end position="17"/>
    </location>
</feature>
<keyword evidence="7" id="KW-1185">Reference proteome</keyword>
<keyword evidence="3" id="KW-0325">Glycoprotein</keyword>
<name>M3JBR7_CANMX</name>
<dbReference type="GO" id="GO:0004806">
    <property type="term" value="F:triacylglycerol lipase activity"/>
    <property type="evidence" value="ECO:0007669"/>
    <property type="project" value="UniProtKB-EC"/>
</dbReference>
<evidence type="ECO:0000256" key="1">
    <source>
        <dbReference type="ARBA" id="ARBA00022729"/>
    </source>
</evidence>
<accession>M3JBR7</accession>
<dbReference type="Proteomes" id="UP000011777">
    <property type="component" value="Unassembled WGS sequence"/>
</dbReference>
<dbReference type="EMBL" id="AOGT01000594">
    <property type="protein sequence ID" value="EMG49568.1"/>
    <property type="molecule type" value="Genomic_DNA"/>
</dbReference>
<dbReference type="PIRSF" id="PIRSF029171">
    <property type="entry name" value="Esterase_LipA"/>
    <property type="match status" value="1"/>
</dbReference>
<comment type="caution">
    <text evidence="6">The sequence shown here is derived from an EMBL/GenBank/DDBJ whole genome shotgun (WGS) entry which is preliminary data.</text>
</comment>
<evidence type="ECO:0000256" key="3">
    <source>
        <dbReference type="ARBA" id="ARBA00023180"/>
    </source>
</evidence>
<evidence type="ECO:0000256" key="5">
    <source>
        <dbReference type="SAM" id="SignalP"/>
    </source>
</evidence>
<dbReference type="AlphaFoldDB" id="M3JBR7"/>
<feature type="chain" id="PRO_5004034893" evidence="5">
    <location>
        <begin position="18"/>
        <end position="466"/>
    </location>
</feature>
<dbReference type="InterPro" id="IPR005152">
    <property type="entry name" value="Lipase_secreted"/>
</dbReference>
<dbReference type="OrthoDB" id="2373480at2759"/>
<dbReference type="PANTHER" id="PTHR34853:SF1">
    <property type="entry name" value="LIPASE 5"/>
    <property type="match status" value="1"/>
</dbReference>
<dbReference type="Pfam" id="PF03583">
    <property type="entry name" value="LIP"/>
    <property type="match status" value="1"/>
</dbReference>
<dbReference type="STRING" id="1245528.M3JBR7"/>
<proteinExistence type="predicted"/>